<comment type="subcellular location">
    <subcellularLocation>
        <location evidence="1">Virion</location>
    </subcellularLocation>
</comment>
<dbReference type="InterPro" id="IPR029053">
    <property type="entry name" value="Viral_coat"/>
</dbReference>
<dbReference type="InterPro" id="IPR000574">
    <property type="entry name" value="Tymo_coat"/>
</dbReference>
<proteinExistence type="predicted"/>
<dbReference type="EMBL" id="FJ713529">
    <property type="protein sequence ID" value="ACN62335.1"/>
    <property type="molecule type" value="Genomic_RNA"/>
</dbReference>
<evidence type="ECO:0000259" key="4">
    <source>
        <dbReference type="Pfam" id="PF00983"/>
    </source>
</evidence>
<keyword evidence="3" id="KW-0946">Virion</keyword>
<dbReference type="GO" id="GO:0019028">
    <property type="term" value="C:viral capsid"/>
    <property type="evidence" value="ECO:0007669"/>
    <property type="project" value="UniProtKB-KW"/>
</dbReference>
<accession>C0LJS0</accession>
<evidence type="ECO:0000256" key="3">
    <source>
        <dbReference type="ARBA" id="ARBA00022844"/>
    </source>
</evidence>
<protein>
    <submittedName>
        <fullName evidence="5">Coat protein</fullName>
    </submittedName>
</protein>
<feature type="domain" description="Tymovirus coat protein" evidence="4">
    <location>
        <begin position="30"/>
        <end position="185"/>
    </location>
</feature>
<organism evidence="5">
    <name type="scientific">Mertensia leaf curl virus</name>
    <dbReference type="NCBI Taxonomy" id="620841"/>
    <lineage>
        <taxon>Viruses</taxon>
        <taxon>Riboviria</taxon>
        <taxon>Orthornavirae</taxon>
        <taxon>Kitrinoviricota</taxon>
        <taxon>Alsuviricetes</taxon>
        <taxon>Tymovirales</taxon>
        <taxon>Tymoviridae</taxon>
    </lineage>
</organism>
<evidence type="ECO:0000256" key="2">
    <source>
        <dbReference type="ARBA" id="ARBA00022561"/>
    </source>
</evidence>
<name>C0LJS0_9VIRU</name>
<dbReference type="Pfam" id="PF00983">
    <property type="entry name" value="Tymo_coat"/>
    <property type="match status" value="1"/>
</dbReference>
<dbReference type="Gene3D" id="2.60.120.20">
    <property type="match status" value="1"/>
</dbReference>
<gene>
    <name evidence="5" type="primary">CP</name>
</gene>
<evidence type="ECO:0000313" key="5">
    <source>
        <dbReference type="EMBL" id="ACN62319.1"/>
    </source>
</evidence>
<evidence type="ECO:0000313" key="6">
    <source>
        <dbReference type="EMBL" id="ACN62335.1"/>
    </source>
</evidence>
<dbReference type="SUPFAM" id="SSF88633">
    <property type="entry name" value="Positive stranded ssRNA viruses"/>
    <property type="match status" value="1"/>
</dbReference>
<dbReference type="GO" id="GO:0005198">
    <property type="term" value="F:structural molecule activity"/>
    <property type="evidence" value="ECO:0007669"/>
    <property type="project" value="InterPro"/>
</dbReference>
<evidence type="ECO:0000256" key="1">
    <source>
        <dbReference type="ARBA" id="ARBA00004328"/>
    </source>
</evidence>
<sequence length="188" mass="19489">MEIEGILAPQPSINTKPSLLPPITGSAPPAISYPFQVTIASLGMADGADSVSIASSSVIANYTSLYRHAVLKNLKATIHPNLTAPAFPTSVSLVWVPANSVATPQDILNVYGGQCFCIGGTINSVSPLEVPANLTNLNSTVKASTTFTDTPKLLYSSTAQTTAPTKPTCYLTISGVVELSSPLLQASQ</sequence>
<reference evidence="5" key="1">
    <citation type="submission" date="2009-02" db="EMBL/GenBank/DDBJ databases">
        <title>A new tymovirus isolated from an indegenous Boraginaceae plant species in south central Alaska.</title>
        <authorList>
            <person name="Robertson N.L."/>
        </authorList>
    </citation>
    <scope>NUCLEOTIDE SEQUENCE</scope>
    <source>
        <strain evidence="5">HP32</strain>
        <strain evidence="6">NTR14</strain>
    </source>
</reference>
<dbReference type="EMBL" id="FJ713513">
    <property type="protein sequence ID" value="ACN62319.1"/>
    <property type="molecule type" value="Genomic_RNA"/>
</dbReference>
<keyword evidence="2 5" id="KW-0167">Capsid protein</keyword>